<dbReference type="HOGENOM" id="CLU_2264659_0_0_1"/>
<evidence type="ECO:0000256" key="1">
    <source>
        <dbReference type="SAM" id="MobiDB-lite"/>
    </source>
</evidence>
<evidence type="ECO:0000313" key="2">
    <source>
        <dbReference type="EMBL" id="ETS73542.1"/>
    </source>
</evidence>
<dbReference type="EMBL" id="KI912121">
    <property type="protein sequence ID" value="ETS73542.1"/>
    <property type="molecule type" value="Genomic_DNA"/>
</dbReference>
<protein>
    <submittedName>
        <fullName evidence="2">Uncharacterized protein</fullName>
    </submittedName>
</protein>
<proteinExistence type="predicted"/>
<sequence length="103" mass="11555">MLATTSSLDQPPDLNRNGTRYGMTSQDEATILHQWNTMDSVMYKLVKASWSTRDGITRGIEYAFSLRALTQGPEQYIARQFSSMAWGKGGYAIQCLPQVLDLC</sequence>
<gene>
    <name evidence="2" type="ORF">PFICI_14488</name>
</gene>
<dbReference type="AlphaFoldDB" id="W3WK55"/>
<dbReference type="GeneID" id="19279501"/>
<accession>W3WK55</accession>
<dbReference type="Proteomes" id="UP000030651">
    <property type="component" value="Unassembled WGS sequence"/>
</dbReference>
<name>W3WK55_PESFW</name>
<dbReference type="InParanoid" id="W3WK55"/>
<organism evidence="2 3">
    <name type="scientific">Pestalotiopsis fici (strain W106-1 / CGMCC3.15140)</name>
    <dbReference type="NCBI Taxonomy" id="1229662"/>
    <lineage>
        <taxon>Eukaryota</taxon>
        <taxon>Fungi</taxon>
        <taxon>Dikarya</taxon>
        <taxon>Ascomycota</taxon>
        <taxon>Pezizomycotina</taxon>
        <taxon>Sordariomycetes</taxon>
        <taxon>Xylariomycetidae</taxon>
        <taxon>Amphisphaeriales</taxon>
        <taxon>Sporocadaceae</taxon>
        <taxon>Pestalotiopsis</taxon>
    </lineage>
</organism>
<dbReference type="RefSeq" id="XP_007841260.1">
    <property type="nucleotide sequence ID" value="XM_007843069.1"/>
</dbReference>
<feature type="region of interest" description="Disordered" evidence="1">
    <location>
        <begin position="1"/>
        <end position="22"/>
    </location>
</feature>
<dbReference type="KEGG" id="pfy:PFICI_14488"/>
<evidence type="ECO:0000313" key="3">
    <source>
        <dbReference type="Proteomes" id="UP000030651"/>
    </source>
</evidence>
<keyword evidence="3" id="KW-1185">Reference proteome</keyword>
<reference evidence="3" key="1">
    <citation type="journal article" date="2015" name="BMC Genomics">
        <title>Genomic and transcriptomic analysis of the endophytic fungus Pestalotiopsis fici reveals its lifestyle and high potential for synthesis of natural products.</title>
        <authorList>
            <person name="Wang X."/>
            <person name="Zhang X."/>
            <person name="Liu L."/>
            <person name="Xiang M."/>
            <person name="Wang W."/>
            <person name="Sun X."/>
            <person name="Che Y."/>
            <person name="Guo L."/>
            <person name="Liu G."/>
            <person name="Guo L."/>
            <person name="Wang C."/>
            <person name="Yin W.B."/>
            <person name="Stadler M."/>
            <person name="Zhang X."/>
            <person name="Liu X."/>
        </authorList>
    </citation>
    <scope>NUCLEOTIDE SEQUENCE [LARGE SCALE GENOMIC DNA]</scope>
    <source>
        <strain evidence="3">W106-1 / CGMCC3.15140</strain>
    </source>
</reference>